<dbReference type="AlphaFoldDB" id="A0AAV1C8Q0"/>
<evidence type="ECO:0000313" key="2">
    <source>
        <dbReference type="Proteomes" id="UP001161247"/>
    </source>
</evidence>
<proteinExistence type="predicted"/>
<dbReference type="PANTHER" id="PTHR37725">
    <property type="match status" value="1"/>
</dbReference>
<dbReference type="Proteomes" id="UP001161247">
    <property type="component" value="Chromosome 1"/>
</dbReference>
<dbReference type="EMBL" id="OX459118">
    <property type="protein sequence ID" value="CAI9091275.1"/>
    <property type="molecule type" value="Genomic_DNA"/>
</dbReference>
<accession>A0AAV1C8Q0</accession>
<keyword evidence="2" id="KW-1185">Reference proteome</keyword>
<protein>
    <submittedName>
        <fullName evidence="1">OLC1v1026250C1</fullName>
    </submittedName>
</protein>
<evidence type="ECO:0000313" key="1">
    <source>
        <dbReference type="EMBL" id="CAI9091275.1"/>
    </source>
</evidence>
<sequence length="232" mass="25691">MKTISSVDEHCCCSSSAAAADCPASSIRPSRLIKPDPICQFGFPENKISTPLAYNMVSNSPSYSYSRFGDEPAGDDFPGQEIGWDNGDFVDLNNKKRPYMIRWKSGKRVDQRLMMVLESFYQEIYVKRQDFFKKIFPDRIQPDFEDVFRKVDAMLLKNSTEVKNKTLQRSLSLGSPRRIQRFKVKIPAVCIRNAAGQAAASACHIPAVCIRNSGGQGGASACQPASSGCDGK</sequence>
<gene>
    <name evidence="1" type="ORF">OLC1_LOCUS3241</name>
</gene>
<reference evidence="1" key="1">
    <citation type="submission" date="2023-03" db="EMBL/GenBank/DDBJ databases">
        <authorList>
            <person name="Julca I."/>
        </authorList>
    </citation>
    <scope>NUCLEOTIDE SEQUENCE</scope>
</reference>
<organism evidence="1 2">
    <name type="scientific">Oldenlandia corymbosa var. corymbosa</name>
    <dbReference type="NCBI Taxonomy" id="529605"/>
    <lineage>
        <taxon>Eukaryota</taxon>
        <taxon>Viridiplantae</taxon>
        <taxon>Streptophyta</taxon>
        <taxon>Embryophyta</taxon>
        <taxon>Tracheophyta</taxon>
        <taxon>Spermatophyta</taxon>
        <taxon>Magnoliopsida</taxon>
        <taxon>eudicotyledons</taxon>
        <taxon>Gunneridae</taxon>
        <taxon>Pentapetalae</taxon>
        <taxon>asterids</taxon>
        <taxon>lamiids</taxon>
        <taxon>Gentianales</taxon>
        <taxon>Rubiaceae</taxon>
        <taxon>Rubioideae</taxon>
        <taxon>Spermacoceae</taxon>
        <taxon>Hedyotis-Oldenlandia complex</taxon>
        <taxon>Oldenlandia</taxon>
    </lineage>
</organism>
<dbReference type="PANTHER" id="PTHR37725:SF1">
    <property type="match status" value="1"/>
</dbReference>
<name>A0AAV1C8Q0_OLDCO</name>